<dbReference type="Pfam" id="PF09579">
    <property type="entry name" value="Spore_YtfJ"/>
    <property type="match status" value="1"/>
</dbReference>
<name>D9PWK5_METTM</name>
<dbReference type="PATRIC" id="fig|79929.8.peg.989"/>
<accession>D9PWK5</accession>
<proteinExistence type="predicted"/>
<sequence>MKIEEPIKTTVEELRSLLDVKNLVGEAIETEDKVLIPLMKMGVGFGVGMGEGTSSESEGGSGSGAGAAAGAEPVAVIVLLRGVKGPMV</sequence>
<dbReference type="OrthoDB" id="76585at2157"/>
<dbReference type="STRING" id="79929.MTBMA_c10080"/>
<dbReference type="EMBL" id="CP001710">
    <property type="protein sequence ID" value="ADL58603.1"/>
    <property type="molecule type" value="Genomic_DNA"/>
</dbReference>
<evidence type="ECO:0000256" key="1">
    <source>
        <dbReference type="SAM" id="MobiDB-lite"/>
    </source>
</evidence>
<evidence type="ECO:0000313" key="3">
    <source>
        <dbReference type="Proteomes" id="UP000000345"/>
    </source>
</evidence>
<dbReference type="KEGG" id="mmg:MTBMA_c10080"/>
<dbReference type="PANTHER" id="PTHR39162:SF1">
    <property type="entry name" value="SPORULATION PROTEIN YTFJ"/>
    <property type="match status" value="1"/>
</dbReference>
<evidence type="ECO:0000313" key="2">
    <source>
        <dbReference type="EMBL" id="ADL58603.1"/>
    </source>
</evidence>
<dbReference type="PaxDb" id="79929-MTBMA_c10080"/>
<feature type="region of interest" description="Disordered" evidence="1">
    <location>
        <begin position="49"/>
        <end position="69"/>
    </location>
</feature>
<dbReference type="HOGENOM" id="CLU_2461832_0_0_2"/>
<reference key="1">
    <citation type="submission" date="2009-08" db="EMBL/GenBank/DDBJ databases">
        <title>The genome sequence of Methanothermobacter marburgensis.</title>
        <authorList>
            <person name="Kaster A."/>
            <person name="Seedorf H."/>
            <person name="Goenrich M."/>
            <person name="Wiezer A."/>
            <person name="Liesegang H."/>
            <person name="Thauer R."/>
            <person name="Gottschalk G."/>
        </authorList>
    </citation>
    <scope>NUCLEOTIDE SEQUENCE</scope>
    <source>
        <strain>Marburg</strain>
    </source>
</reference>
<dbReference type="InterPro" id="IPR014229">
    <property type="entry name" value="Spore_YtfJ"/>
</dbReference>
<dbReference type="PANTHER" id="PTHR39162">
    <property type="entry name" value="GLL3345 PROTEIN"/>
    <property type="match status" value="1"/>
</dbReference>
<reference evidence="2 3" key="2">
    <citation type="journal article" date="2010" name="J. Bacteriol.">
        <title>Complete genome sequence of Methanothermobacter marburgensis, a methanoarchaeon model organism.</title>
        <authorList>
            <person name="Liesegang H."/>
            <person name="Kaster A.K."/>
            <person name="Wiezer A."/>
            <person name="Goenrich M."/>
            <person name="Wollherr A."/>
            <person name="Seedorf H."/>
            <person name="Gottschalk G."/>
            <person name="Thauer R.K."/>
        </authorList>
    </citation>
    <scope>NUCLEOTIDE SEQUENCE [LARGE SCALE GENOMIC DNA]</scope>
    <source>
        <strain evidence="3">ATCC BAA-927 / DSM 2133 / JCM 14651 / NBRC 100331 / OCM 82 / Marburg</strain>
    </source>
</reference>
<dbReference type="AlphaFoldDB" id="D9PWK5"/>
<dbReference type="RefSeq" id="WP_013295826.1">
    <property type="nucleotide sequence ID" value="NC_014408.1"/>
</dbReference>
<organism evidence="2 3">
    <name type="scientific">Methanothermobacter marburgensis (strain ATCC BAA-927 / DSM 2133 / JCM 14651 / NBRC 100331 / OCM 82 / Marburg)</name>
    <name type="common">Methanobacterium thermoautotrophicum</name>
    <dbReference type="NCBI Taxonomy" id="79929"/>
    <lineage>
        <taxon>Archaea</taxon>
        <taxon>Methanobacteriati</taxon>
        <taxon>Methanobacteriota</taxon>
        <taxon>Methanomada group</taxon>
        <taxon>Methanobacteria</taxon>
        <taxon>Methanobacteriales</taxon>
        <taxon>Methanobacteriaceae</taxon>
        <taxon>Methanothermobacter</taxon>
    </lineage>
</organism>
<dbReference type="GeneID" id="9704716"/>
<dbReference type="GeneID" id="77399785"/>
<protein>
    <recommendedName>
        <fullName evidence="4">Sporulation protein YtfJ</fullName>
    </recommendedName>
</protein>
<dbReference type="Proteomes" id="UP000000345">
    <property type="component" value="Chromosome"/>
</dbReference>
<evidence type="ECO:0008006" key="4">
    <source>
        <dbReference type="Google" id="ProtNLM"/>
    </source>
</evidence>
<gene>
    <name evidence="2" type="ordered locus">MTBMA_c10080</name>
</gene>
<keyword evidence="3" id="KW-1185">Reference proteome</keyword>